<sequence length="543" mass="57687">MDMDKASSGHNRLIGGDASDIRIAHAHRKSRRGLPRPSWREVLALGFFVVFLAAWAVASPVASSPDEDFHLASIWCAQGDRDLACKVSDDGAVYEIPPAVRHAPCFAFHPEIPGSCQVTTNVREDDVFVATDRGNFGAHAGEYPGEFYSMMSLFVGPDVARSVIVMRLVNVLIMASMVAVTYAASSLRARRALVATVGTTLIPLGAFIVPSINPSSWAVISAATLLFAVSGFMVARERGRMITLGTVAVIALGLGAGARADAAAYAIIAIGAATVTAMSTMASPWNRRTLGRLVLPVCLAVVAGVSYLTAGQASAAGQSAGRGPSEFLFVSLDTLSLWVGSFGLSPLGWFDTPLPSVVWVPVAAVFFAVIFVAMSAVGRWRGAMVAFVALSAFVLPTYIQASAVEPIGSVQPRYIYPLLIVLMAVATLSTEQREFVLSPVQRWIIVGVLSAANSVALYETLRRFVTGTSVRQLRLAPGDWWWSSVPFSSEMVWAAGSTGFFVALALASRVLVRRVSAEDPMAGVETETASRTESDRSSFACPA</sequence>
<evidence type="ECO:0000256" key="1">
    <source>
        <dbReference type="SAM" id="MobiDB-lite"/>
    </source>
</evidence>
<evidence type="ECO:0000256" key="2">
    <source>
        <dbReference type="SAM" id="Phobius"/>
    </source>
</evidence>
<keyword evidence="2" id="KW-1133">Transmembrane helix</keyword>
<evidence type="ECO:0000313" key="3">
    <source>
        <dbReference type="EMBL" id="SDD82707.1"/>
    </source>
</evidence>
<dbReference type="STRING" id="1814289.SAMN05216410_0231"/>
<name>A0A1G6XZ22_9MICO</name>
<feature type="transmembrane region" description="Helical" evidence="2">
    <location>
        <begin position="384"/>
        <end position="402"/>
    </location>
</feature>
<reference evidence="3 4" key="1">
    <citation type="submission" date="2016-09" db="EMBL/GenBank/DDBJ databases">
        <authorList>
            <person name="Capua I."/>
            <person name="De Benedictis P."/>
            <person name="Joannis T."/>
            <person name="Lombin L.H."/>
            <person name="Cattoli G."/>
        </authorList>
    </citation>
    <scope>NUCLEOTIDE SEQUENCE [LARGE SCALE GENOMIC DNA]</scope>
    <source>
        <strain evidence="3 4">ISLP-3</strain>
    </source>
</reference>
<dbReference type="RefSeq" id="WP_093186811.1">
    <property type="nucleotide sequence ID" value="NZ_FMYH01000012.1"/>
</dbReference>
<dbReference type="InterPro" id="IPR018674">
    <property type="entry name" value="DUF2142_membrane"/>
</dbReference>
<dbReference type="Pfam" id="PF09913">
    <property type="entry name" value="DUF2142"/>
    <property type="match status" value="1"/>
</dbReference>
<organism evidence="3 4">
    <name type="scientific">Sanguibacter gelidistatuariae</name>
    <dbReference type="NCBI Taxonomy" id="1814289"/>
    <lineage>
        <taxon>Bacteria</taxon>
        <taxon>Bacillati</taxon>
        <taxon>Actinomycetota</taxon>
        <taxon>Actinomycetes</taxon>
        <taxon>Micrococcales</taxon>
        <taxon>Sanguibacteraceae</taxon>
        <taxon>Sanguibacter</taxon>
    </lineage>
</organism>
<feature type="transmembrane region" description="Helical" evidence="2">
    <location>
        <begin position="443"/>
        <end position="461"/>
    </location>
</feature>
<feature type="transmembrane region" description="Helical" evidence="2">
    <location>
        <begin position="293"/>
        <end position="315"/>
    </location>
</feature>
<feature type="transmembrane region" description="Helical" evidence="2">
    <location>
        <begin position="356"/>
        <end position="377"/>
    </location>
</feature>
<protein>
    <submittedName>
        <fullName evidence="3">Predicted membrane protein</fullName>
    </submittedName>
</protein>
<accession>A0A1G6XZ22</accession>
<feature type="transmembrane region" description="Helical" evidence="2">
    <location>
        <begin position="159"/>
        <end position="180"/>
    </location>
</feature>
<dbReference type="Proteomes" id="UP000199039">
    <property type="component" value="Unassembled WGS sequence"/>
</dbReference>
<feature type="transmembrane region" description="Helical" evidence="2">
    <location>
        <begin position="491"/>
        <end position="512"/>
    </location>
</feature>
<dbReference type="OrthoDB" id="3266966at2"/>
<keyword evidence="2" id="KW-0812">Transmembrane</keyword>
<feature type="transmembrane region" description="Helical" evidence="2">
    <location>
        <begin position="414"/>
        <end position="431"/>
    </location>
</feature>
<keyword evidence="2" id="KW-0472">Membrane</keyword>
<feature type="transmembrane region" description="Helical" evidence="2">
    <location>
        <begin position="215"/>
        <end position="235"/>
    </location>
</feature>
<feature type="region of interest" description="Disordered" evidence="1">
    <location>
        <begin position="522"/>
        <end position="543"/>
    </location>
</feature>
<dbReference type="EMBL" id="FMYH01000012">
    <property type="protein sequence ID" value="SDD82707.1"/>
    <property type="molecule type" value="Genomic_DNA"/>
</dbReference>
<feature type="transmembrane region" description="Helical" evidence="2">
    <location>
        <begin position="192"/>
        <end position="209"/>
    </location>
</feature>
<keyword evidence="4" id="KW-1185">Reference proteome</keyword>
<dbReference type="AlphaFoldDB" id="A0A1G6XZ22"/>
<gene>
    <name evidence="3" type="ORF">SAMN05216410_0231</name>
</gene>
<feature type="transmembrane region" description="Helical" evidence="2">
    <location>
        <begin position="247"/>
        <end position="273"/>
    </location>
</feature>
<feature type="transmembrane region" description="Helical" evidence="2">
    <location>
        <begin position="38"/>
        <end position="58"/>
    </location>
</feature>
<evidence type="ECO:0000313" key="4">
    <source>
        <dbReference type="Proteomes" id="UP000199039"/>
    </source>
</evidence>
<proteinExistence type="predicted"/>